<keyword evidence="8 10" id="KW-0694">RNA-binding</keyword>
<feature type="region of interest" description="Disordered" evidence="11">
    <location>
        <begin position="327"/>
        <end position="361"/>
    </location>
</feature>
<dbReference type="GO" id="GO:0019843">
    <property type="term" value="F:rRNA binding"/>
    <property type="evidence" value="ECO:0007669"/>
    <property type="project" value="UniProtKB-KW"/>
</dbReference>
<feature type="binding site" evidence="10">
    <location>
        <position position="291"/>
    </location>
    <ligand>
        <name>Zn(2+)</name>
        <dbReference type="ChEBI" id="CHEBI:29105"/>
    </ligand>
</feature>
<evidence type="ECO:0000259" key="12">
    <source>
        <dbReference type="PROSITE" id="PS50936"/>
    </source>
</evidence>
<keyword evidence="9 10" id="KW-0342">GTP-binding</keyword>
<reference evidence="14 15" key="1">
    <citation type="journal article" date="2020" name="Microb. Ecol.">
        <title>Ecogenomics of the Marine Benthic Filamentous Cyanobacterium Adonisia.</title>
        <authorList>
            <person name="Walter J.M."/>
            <person name="Coutinho F.H."/>
            <person name="Leomil L."/>
            <person name="Hargreaves P.I."/>
            <person name="Campeao M.E."/>
            <person name="Vieira V.V."/>
            <person name="Silva B.S."/>
            <person name="Fistarol G.O."/>
            <person name="Salomon P.S."/>
            <person name="Sawabe T."/>
            <person name="Mino S."/>
            <person name="Hosokawa M."/>
            <person name="Miyashita H."/>
            <person name="Maruyama F."/>
            <person name="van Verk M.C."/>
            <person name="Dutilh B.E."/>
            <person name="Thompson C.C."/>
            <person name="Thompson F.L."/>
        </authorList>
    </citation>
    <scope>NUCLEOTIDE SEQUENCE [LARGE SCALE GENOMIC DNA]</scope>
    <source>
        <strain evidence="14 15">CCMR0081</strain>
    </source>
</reference>
<evidence type="ECO:0000256" key="7">
    <source>
        <dbReference type="ARBA" id="ARBA00022833"/>
    </source>
</evidence>
<evidence type="ECO:0000256" key="2">
    <source>
        <dbReference type="ARBA" id="ARBA00022517"/>
    </source>
</evidence>
<feature type="domain" description="CP-type G" evidence="13">
    <location>
        <begin position="102"/>
        <end position="259"/>
    </location>
</feature>
<dbReference type="GO" id="GO:0046872">
    <property type="term" value="F:metal ion binding"/>
    <property type="evidence" value="ECO:0007669"/>
    <property type="project" value="UniProtKB-KW"/>
</dbReference>
<feature type="binding site" evidence="10">
    <location>
        <begin position="149"/>
        <end position="152"/>
    </location>
    <ligand>
        <name>GTP</name>
        <dbReference type="ChEBI" id="CHEBI:37565"/>
    </ligand>
</feature>
<dbReference type="GO" id="GO:0003924">
    <property type="term" value="F:GTPase activity"/>
    <property type="evidence" value="ECO:0007669"/>
    <property type="project" value="UniProtKB-UniRule"/>
</dbReference>
<comment type="caution">
    <text evidence="14">The sequence shown here is derived from an EMBL/GenBank/DDBJ whole genome shotgun (WGS) entry which is preliminary data.</text>
</comment>
<comment type="function">
    <text evidence="10">One of several proteins that assist in the late maturation steps of the functional core of the 30S ribosomal subunit. Helps release RbfA from mature subunits. May play a role in the assembly of ribosomal proteins into the subunit. Circularly permuted GTPase that catalyzes slow GTP hydrolysis, GTPase activity is stimulated by the 30S ribosomal subunit.</text>
</comment>
<dbReference type="GO" id="GO:0005525">
    <property type="term" value="F:GTP binding"/>
    <property type="evidence" value="ECO:0007669"/>
    <property type="project" value="UniProtKB-UniRule"/>
</dbReference>
<proteinExistence type="inferred from homology"/>
<dbReference type="PROSITE" id="PS50936">
    <property type="entry name" value="ENGC_GTPASE"/>
    <property type="match status" value="1"/>
</dbReference>
<dbReference type="InterPro" id="IPR027417">
    <property type="entry name" value="P-loop_NTPase"/>
</dbReference>
<keyword evidence="7 10" id="KW-0862">Zinc</keyword>
<dbReference type="HAMAP" id="MF_01820">
    <property type="entry name" value="GTPase_RsgA"/>
    <property type="match status" value="1"/>
</dbReference>
<dbReference type="AlphaFoldDB" id="A0A6M0RPE2"/>
<feature type="binding site" evidence="10">
    <location>
        <position position="286"/>
    </location>
    <ligand>
        <name>Zn(2+)</name>
        <dbReference type="ChEBI" id="CHEBI:29105"/>
    </ligand>
</feature>
<keyword evidence="4 10" id="KW-0699">rRNA-binding</keyword>
<comment type="subunit">
    <text evidence="10">Monomer. Associates with 30S ribosomal subunit, binds 16S rRNA.</text>
</comment>
<dbReference type="RefSeq" id="WP_163700473.1">
    <property type="nucleotide sequence ID" value="NZ_QXHD01000004.1"/>
</dbReference>
<comment type="subcellular location">
    <subcellularLocation>
        <location evidence="10">Cytoplasm</location>
    </subcellularLocation>
</comment>
<accession>A0A6M0RPE2</accession>
<evidence type="ECO:0000256" key="9">
    <source>
        <dbReference type="ARBA" id="ARBA00023134"/>
    </source>
</evidence>
<keyword evidence="1 10" id="KW-0963">Cytoplasm</keyword>
<dbReference type="GO" id="GO:0042274">
    <property type="term" value="P:ribosomal small subunit biogenesis"/>
    <property type="evidence" value="ECO:0007669"/>
    <property type="project" value="UniProtKB-UniRule"/>
</dbReference>
<dbReference type="Gene3D" id="1.10.40.50">
    <property type="entry name" value="Probable gtpase engc, domain 3"/>
    <property type="match status" value="1"/>
</dbReference>
<dbReference type="SUPFAM" id="SSF52540">
    <property type="entry name" value="P-loop containing nucleoside triphosphate hydrolases"/>
    <property type="match status" value="1"/>
</dbReference>
<evidence type="ECO:0000256" key="1">
    <source>
        <dbReference type="ARBA" id="ARBA00022490"/>
    </source>
</evidence>
<evidence type="ECO:0000259" key="13">
    <source>
        <dbReference type="PROSITE" id="PS51721"/>
    </source>
</evidence>
<dbReference type="InterPro" id="IPR030378">
    <property type="entry name" value="G_CP_dom"/>
</dbReference>
<keyword evidence="5 10" id="KW-0547">Nucleotide-binding</keyword>
<evidence type="ECO:0000256" key="5">
    <source>
        <dbReference type="ARBA" id="ARBA00022741"/>
    </source>
</evidence>
<evidence type="ECO:0000256" key="4">
    <source>
        <dbReference type="ARBA" id="ARBA00022730"/>
    </source>
</evidence>
<protein>
    <recommendedName>
        <fullName evidence="10">Small ribosomal subunit biogenesis GTPase RsgA</fullName>
        <ecNumber evidence="10">3.6.1.-</ecNumber>
    </recommendedName>
</protein>
<evidence type="ECO:0000313" key="15">
    <source>
        <dbReference type="Proteomes" id="UP000481033"/>
    </source>
</evidence>
<dbReference type="NCBIfam" id="TIGR00157">
    <property type="entry name" value="ribosome small subunit-dependent GTPase A"/>
    <property type="match status" value="1"/>
</dbReference>
<dbReference type="Proteomes" id="UP000481033">
    <property type="component" value="Unassembled WGS sequence"/>
</dbReference>
<evidence type="ECO:0000256" key="3">
    <source>
        <dbReference type="ARBA" id="ARBA00022723"/>
    </source>
</evidence>
<evidence type="ECO:0000313" key="14">
    <source>
        <dbReference type="EMBL" id="NEZ58138.1"/>
    </source>
</evidence>
<dbReference type="CDD" id="cd01854">
    <property type="entry name" value="YjeQ_EngC"/>
    <property type="match status" value="1"/>
</dbReference>
<dbReference type="EMBL" id="QXHD01000004">
    <property type="protein sequence ID" value="NEZ58138.1"/>
    <property type="molecule type" value="Genomic_DNA"/>
</dbReference>
<dbReference type="InterPro" id="IPR004881">
    <property type="entry name" value="Ribosome_biogen_GTPase_RsgA"/>
</dbReference>
<name>A0A6M0RPE2_9CYAN</name>
<evidence type="ECO:0000256" key="6">
    <source>
        <dbReference type="ARBA" id="ARBA00022801"/>
    </source>
</evidence>
<comment type="cofactor">
    <cofactor evidence="10">
        <name>Zn(2+)</name>
        <dbReference type="ChEBI" id="CHEBI:29105"/>
    </cofactor>
    <text evidence="10">Binds 1 zinc ion per subunit.</text>
</comment>
<dbReference type="PANTHER" id="PTHR32120">
    <property type="entry name" value="SMALL RIBOSOMAL SUBUNIT BIOGENESIS GTPASE RSGA"/>
    <property type="match status" value="1"/>
</dbReference>
<feature type="binding site" evidence="10">
    <location>
        <begin position="201"/>
        <end position="209"/>
    </location>
    <ligand>
        <name>GTP</name>
        <dbReference type="ChEBI" id="CHEBI:37565"/>
    </ligand>
</feature>
<comment type="similarity">
    <text evidence="10">Belongs to the TRAFAC class YlqF/YawG GTPase family. RsgA subfamily.</text>
</comment>
<keyword evidence="15" id="KW-1185">Reference proteome</keyword>
<keyword evidence="6 10" id="KW-0378">Hydrolase</keyword>
<sequence>MTLANLGWSDTFACSFAPYVEQGYRVGRVAVVHRSQYHLYTEQGDTTATLTGRFRHQIQSSSDFPAVGDWVVLHPQSPTDPALIEAVLPRKSQFLRQAAGNRTDVQVVAANVDTLLLVSGLDLDFNLRRIERYLVMAWESGASPVIVLNKADICEDLDHKRRLVEDIAFGVPIITLSALQHNNLEALKPYLKVGQTLALLGSSGVGKSTLTNQLMGSNLQATQAIRADDSKGRHTTTSRTMLRLPTGALLIDTPGMRELQLWLAEDSLDNRVDETFADVEALAQQCRFRDCQHQSEPGCAIQAALASGDLSKKRLRSYHKLLKEQAHLHRRQHQQAQQNSKARWKSRTQTIRQFKKSQGDR</sequence>
<evidence type="ECO:0000256" key="11">
    <source>
        <dbReference type="SAM" id="MobiDB-lite"/>
    </source>
</evidence>
<feature type="binding site" evidence="10">
    <location>
        <position position="293"/>
    </location>
    <ligand>
        <name>Zn(2+)</name>
        <dbReference type="ChEBI" id="CHEBI:29105"/>
    </ligand>
</feature>
<dbReference type="PANTHER" id="PTHR32120:SF10">
    <property type="entry name" value="SMALL RIBOSOMAL SUBUNIT BIOGENESIS GTPASE RSGA"/>
    <property type="match status" value="1"/>
</dbReference>
<evidence type="ECO:0000256" key="8">
    <source>
        <dbReference type="ARBA" id="ARBA00022884"/>
    </source>
</evidence>
<feature type="domain" description="EngC GTPase" evidence="12">
    <location>
        <begin position="110"/>
        <end position="257"/>
    </location>
</feature>
<dbReference type="InterPro" id="IPR010914">
    <property type="entry name" value="RsgA_GTPase_dom"/>
</dbReference>
<dbReference type="Gene3D" id="3.40.50.300">
    <property type="entry name" value="P-loop containing nucleotide triphosphate hydrolases"/>
    <property type="match status" value="1"/>
</dbReference>
<dbReference type="PROSITE" id="PS51721">
    <property type="entry name" value="G_CP"/>
    <property type="match status" value="1"/>
</dbReference>
<keyword evidence="3 10" id="KW-0479">Metal-binding</keyword>
<keyword evidence="2 10" id="KW-0690">Ribosome biogenesis</keyword>
<gene>
    <name evidence="10 14" type="primary">rsgA</name>
    <name evidence="14" type="ORF">DXZ20_21310</name>
</gene>
<dbReference type="GO" id="GO:0005737">
    <property type="term" value="C:cytoplasm"/>
    <property type="evidence" value="ECO:0007669"/>
    <property type="project" value="UniProtKB-SubCell"/>
</dbReference>
<dbReference type="Pfam" id="PF03193">
    <property type="entry name" value="RsgA_GTPase"/>
    <property type="match status" value="1"/>
</dbReference>
<feature type="binding site" evidence="10">
    <location>
        <position position="299"/>
    </location>
    <ligand>
        <name>Zn(2+)</name>
        <dbReference type="ChEBI" id="CHEBI:29105"/>
    </ligand>
</feature>
<organism evidence="14 15">
    <name type="scientific">Adonisia turfae CCMR0081</name>
    <dbReference type="NCBI Taxonomy" id="2292702"/>
    <lineage>
        <taxon>Bacteria</taxon>
        <taxon>Bacillati</taxon>
        <taxon>Cyanobacteriota</taxon>
        <taxon>Adonisia</taxon>
        <taxon>Adonisia turfae</taxon>
    </lineage>
</organism>
<dbReference type="EC" id="3.6.1.-" evidence="10"/>
<evidence type="ECO:0000256" key="10">
    <source>
        <dbReference type="HAMAP-Rule" id="MF_01820"/>
    </source>
</evidence>